<proteinExistence type="predicted"/>
<keyword evidence="4" id="KW-0862">Zinc</keyword>
<dbReference type="FunFam" id="3.30.160.60:FF:000100">
    <property type="entry name" value="Zinc finger 45-like"/>
    <property type="match status" value="1"/>
</dbReference>
<dbReference type="InterPro" id="IPR036236">
    <property type="entry name" value="Znf_C2H2_sf"/>
</dbReference>
<dbReference type="AlphaFoldDB" id="A0A7R8CCA7"/>
<dbReference type="PROSITE" id="PS50157">
    <property type="entry name" value="ZINC_FINGER_C2H2_2"/>
    <property type="match status" value="1"/>
</dbReference>
<evidence type="ECO:0000313" key="5">
    <source>
        <dbReference type="EMBL" id="CAF2769274.1"/>
    </source>
</evidence>
<reference evidence="5" key="1">
    <citation type="submission" date="2021-02" db="EMBL/GenBank/DDBJ databases">
        <authorList>
            <person name="Bekaert M."/>
        </authorList>
    </citation>
    <scope>NUCLEOTIDE SEQUENCE</scope>
    <source>
        <strain evidence="5">IoA-00</strain>
    </source>
</reference>
<dbReference type="SMART" id="SM00355">
    <property type="entry name" value="ZnF_C2H2"/>
    <property type="match status" value="1"/>
</dbReference>
<gene>
    <name evidence="5" type="ORF">LSAA_1984</name>
</gene>
<evidence type="ECO:0000256" key="2">
    <source>
        <dbReference type="ARBA" id="ARBA00022737"/>
    </source>
</evidence>
<dbReference type="SUPFAM" id="SSF57667">
    <property type="entry name" value="beta-beta-alpha zinc fingers"/>
    <property type="match status" value="1"/>
</dbReference>
<organism evidence="5 6">
    <name type="scientific">Lepeophtheirus salmonis</name>
    <name type="common">Salmon louse</name>
    <name type="synonym">Caligus salmonis</name>
    <dbReference type="NCBI Taxonomy" id="72036"/>
    <lineage>
        <taxon>Eukaryota</taxon>
        <taxon>Metazoa</taxon>
        <taxon>Ecdysozoa</taxon>
        <taxon>Arthropoda</taxon>
        <taxon>Crustacea</taxon>
        <taxon>Multicrustacea</taxon>
        <taxon>Hexanauplia</taxon>
        <taxon>Copepoda</taxon>
        <taxon>Siphonostomatoida</taxon>
        <taxon>Caligidae</taxon>
        <taxon>Lepeophtheirus</taxon>
    </lineage>
</organism>
<accession>A0A7R8CCA7</accession>
<name>A0A7R8CCA7_LEPSM</name>
<dbReference type="InterPro" id="IPR013087">
    <property type="entry name" value="Znf_C2H2_type"/>
</dbReference>
<dbReference type="GO" id="GO:0008270">
    <property type="term" value="F:zinc ion binding"/>
    <property type="evidence" value="ECO:0007669"/>
    <property type="project" value="UniProtKB-KW"/>
</dbReference>
<evidence type="ECO:0000256" key="1">
    <source>
        <dbReference type="ARBA" id="ARBA00022723"/>
    </source>
</evidence>
<keyword evidence="1" id="KW-0479">Metal-binding</keyword>
<keyword evidence="3" id="KW-0863">Zinc-finger</keyword>
<keyword evidence="6" id="KW-1185">Reference proteome</keyword>
<evidence type="ECO:0000256" key="4">
    <source>
        <dbReference type="ARBA" id="ARBA00022833"/>
    </source>
</evidence>
<sequence>MLIHHKAVHLRIKAYTCDICGKSYSRVDSLKDHVASTHSLDVPSFCANTVERHLKDVQLALDMRDFIVMTDVINALSVQRNFLLVKHYVITKEHTLEKSPTSAMNVVVALQCNIN</sequence>
<dbReference type="Gene3D" id="3.30.160.60">
    <property type="entry name" value="Classic Zinc Finger"/>
    <property type="match status" value="1"/>
</dbReference>
<dbReference type="Proteomes" id="UP000675881">
    <property type="component" value="Chromosome 1"/>
</dbReference>
<keyword evidence="2" id="KW-0677">Repeat</keyword>
<dbReference type="PROSITE" id="PS00028">
    <property type="entry name" value="ZINC_FINGER_C2H2_1"/>
    <property type="match status" value="1"/>
</dbReference>
<evidence type="ECO:0000313" key="6">
    <source>
        <dbReference type="Proteomes" id="UP000675881"/>
    </source>
</evidence>
<protein>
    <submittedName>
        <fullName evidence="5">(salmon louse) hypothetical protein</fullName>
    </submittedName>
</protein>
<evidence type="ECO:0000256" key="3">
    <source>
        <dbReference type="ARBA" id="ARBA00022771"/>
    </source>
</evidence>
<dbReference type="EMBL" id="HG994580">
    <property type="protein sequence ID" value="CAF2769274.1"/>
    <property type="molecule type" value="Genomic_DNA"/>
</dbReference>